<reference evidence="3 4" key="1">
    <citation type="submission" date="2024-04" db="EMBL/GenBank/DDBJ databases">
        <title>Tritrichomonas musculus Genome.</title>
        <authorList>
            <person name="Alves-Ferreira E."/>
            <person name="Grigg M."/>
            <person name="Lorenzi H."/>
            <person name="Galac M."/>
        </authorList>
    </citation>
    <scope>NUCLEOTIDE SEQUENCE [LARGE SCALE GENOMIC DNA]</scope>
    <source>
        <strain evidence="3 4">EAF2021</strain>
    </source>
</reference>
<proteinExistence type="predicted"/>
<name>A0ABR2GVT8_9EUKA</name>
<evidence type="ECO:0000313" key="3">
    <source>
        <dbReference type="EMBL" id="KAK8838044.1"/>
    </source>
</evidence>
<keyword evidence="4" id="KW-1185">Reference proteome</keyword>
<evidence type="ECO:0000256" key="2">
    <source>
        <dbReference type="ARBA" id="ARBA00023043"/>
    </source>
</evidence>
<dbReference type="Gene3D" id="1.25.40.20">
    <property type="entry name" value="Ankyrin repeat-containing domain"/>
    <property type="match status" value="1"/>
</dbReference>
<evidence type="ECO:0008006" key="5">
    <source>
        <dbReference type="Google" id="ProtNLM"/>
    </source>
</evidence>
<dbReference type="EMBL" id="JAPFFF010000057">
    <property type="protein sequence ID" value="KAK8838044.1"/>
    <property type="molecule type" value="Genomic_DNA"/>
</dbReference>
<evidence type="ECO:0000313" key="4">
    <source>
        <dbReference type="Proteomes" id="UP001470230"/>
    </source>
</evidence>
<dbReference type="SMART" id="SM00248">
    <property type="entry name" value="ANK"/>
    <property type="match status" value="2"/>
</dbReference>
<dbReference type="SUPFAM" id="SSF48403">
    <property type="entry name" value="Ankyrin repeat"/>
    <property type="match status" value="1"/>
</dbReference>
<dbReference type="Pfam" id="PF12796">
    <property type="entry name" value="Ank_2"/>
    <property type="match status" value="1"/>
</dbReference>
<dbReference type="InterPro" id="IPR002110">
    <property type="entry name" value="Ankyrin_rpt"/>
</dbReference>
<gene>
    <name evidence="3" type="ORF">M9Y10_035994</name>
</gene>
<organism evidence="3 4">
    <name type="scientific">Tritrichomonas musculus</name>
    <dbReference type="NCBI Taxonomy" id="1915356"/>
    <lineage>
        <taxon>Eukaryota</taxon>
        <taxon>Metamonada</taxon>
        <taxon>Parabasalia</taxon>
        <taxon>Tritrichomonadida</taxon>
        <taxon>Tritrichomonadidae</taxon>
        <taxon>Tritrichomonas</taxon>
    </lineage>
</organism>
<dbReference type="PANTHER" id="PTHR24198">
    <property type="entry name" value="ANKYRIN REPEAT AND PROTEIN KINASE DOMAIN-CONTAINING PROTEIN"/>
    <property type="match status" value="1"/>
</dbReference>
<dbReference type="PANTHER" id="PTHR24198:SF165">
    <property type="entry name" value="ANKYRIN REPEAT-CONTAINING PROTEIN-RELATED"/>
    <property type="match status" value="1"/>
</dbReference>
<keyword evidence="2" id="KW-0040">ANK repeat</keyword>
<accession>A0ABR2GVT8</accession>
<comment type="caution">
    <text evidence="3">The sequence shown here is derived from an EMBL/GenBank/DDBJ whole genome shotgun (WGS) entry which is preliminary data.</text>
</comment>
<dbReference type="Proteomes" id="UP001470230">
    <property type="component" value="Unassembled WGS sequence"/>
</dbReference>
<protein>
    <recommendedName>
        <fullName evidence="5">Ankyrin repeat protein</fullName>
    </recommendedName>
</protein>
<sequence length="170" mass="19560">MTPLLSSMLNKKCDILKVILTKFERKVKINYQFAKKVTPLHILCTESEHSLTEGEKMFLSLKDLKLNEQESVNLYSPLHLAVLCNKQEIVKILLDNPQVDVNIKDIKKNTPLHYAFPNRNDYQEHFEILKLFLNSSNKKLDLMPTNSSVFILFILFLTNNLVSSASSGFC</sequence>
<evidence type="ECO:0000256" key="1">
    <source>
        <dbReference type="ARBA" id="ARBA00022737"/>
    </source>
</evidence>
<keyword evidence="1" id="KW-0677">Repeat</keyword>
<dbReference type="InterPro" id="IPR036770">
    <property type="entry name" value="Ankyrin_rpt-contain_sf"/>
</dbReference>